<dbReference type="EMBL" id="MRDB01000011">
    <property type="protein sequence ID" value="RKL43591.1"/>
    <property type="molecule type" value="Genomic_DNA"/>
</dbReference>
<evidence type="ECO:0008006" key="4">
    <source>
        <dbReference type="Google" id="ProtNLM"/>
    </source>
</evidence>
<name>A0A420TPW9_GIBIN</name>
<evidence type="ECO:0000313" key="2">
    <source>
        <dbReference type="EMBL" id="RKL43591.1"/>
    </source>
</evidence>
<dbReference type="AlphaFoldDB" id="A0A420TPW9"/>
<keyword evidence="1" id="KW-0472">Membrane</keyword>
<keyword evidence="1" id="KW-0812">Transmembrane</keyword>
<feature type="transmembrane region" description="Helical" evidence="1">
    <location>
        <begin position="93"/>
        <end position="111"/>
    </location>
</feature>
<dbReference type="Proteomes" id="UP000283569">
    <property type="component" value="Unassembled WGS sequence"/>
</dbReference>
<protein>
    <recommendedName>
        <fullName evidence="4">Transmembrane protein</fullName>
    </recommendedName>
</protein>
<evidence type="ECO:0000313" key="3">
    <source>
        <dbReference type="Proteomes" id="UP000283569"/>
    </source>
</evidence>
<accession>A0A420TPW9</accession>
<keyword evidence="1" id="KW-1133">Transmembrane helix</keyword>
<comment type="caution">
    <text evidence="2">The sequence shown here is derived from an EMBL/GenBank/DDBJ whole genome shotgun (WGS) entry which is preliminary data.</text>
</comment>
<evidence type="ECO:0000256" key="1">
    <source>
        <dbReference type="SAM" id="Phobius"/>
    </source>
</evidence>
<reference evidence="2 3" key="1">
    <citation type="journal article" date="2018" name="Sci. Rep.">
        <title>Characterisation of pathogen-specific regions and novel effector candidates in Fusarium oxysporum f. sp. cepae.</title>
        <authorList>
            <person name="Armitage A.D."/>
            <person name="Taylor A."/>
            <person name="Sobczyk M.K."/>
            <person name="Baxter L."/>
            <person name="Greenfield B.P."/>
            <person name="Bates H.J."/>
            <person name="Wilson F."/>
            <person name="Jackson A.C."/>
            <person name="Ott S."/>
            <person name="Harrison R.J."/>
            <person name="Clarkson J.P."/>
        </authorList>
    </citation>
    <scope>NUCLEOTIDE SEQUENCE [LARGE SCALE GENOMIC DNA]</scope>
    <source>
        <strain evidence="2 3">Fp_A8</strain>
    </source>
</reference>
<proteinExistence type="predicted"/>
<sequence>MVPPELITTDFGSSIALPIRLSTDYNLTATTNQSEEAKSWPHSMASRMSFQPGRFVASASRLNLFTSSSLASRSGRFYSSQPPKPRRNDEVKFWPFVVVILVGTGGYVALVNRRNGRIHNPDPHKKFTSSF</sequence>
<gene>
    <name evidence="2" type="ORF">BFJ72_g4414</name>
</gene>
<organism evidence="2 3">
    <name type="scientific">Gibberella intermedia</name>
    <name type="common">Bulb rot disease fungus</name>
    <name type="synonym">Fusarium proliferatum</name>
    <dbReference type="NCBI Taxonomy" id="948311"/>
    <lineage>
        <taxon>Eukaryota</taxon>
        <taxon>Fungi</taxon>
        <taxon>Dikarya</taxon>
        <taxon>Ascomycota</taxon>
        <taxon>Pezizomycotina</taxon>
        <taxon>Sordariomycetes</taxon>
        <taxon>Hypocreomycetidae</taxon>
        <taxon>Hypocreales</taxon>
        <taxon>Nectriaceae</taxon>
        <taxon>Fusarium</taxon>
        <taxon>Fusarium fujikuroi species complex</taxon>
    </lineage>
</organism>